<evidence type="ECO:0000313" key="1">
    <source>
        <dbReference type="EMBL" id="KAK2561441.1"/>
    </source>
</evidence>
<accession>A0AAD9QIB3</accession>
<reference evidence="1" key="1">
    <citation type="journal article" date="2023" name="G3 (Bethesda)">
        <title>Whole genome assembly and annotation of the endangered Caribbean coral Acropora cervicornis.</title>
        <authorList>
            <person name="Selwyn J.D."/>
            <person name="Vollmer S.V."/>
        </authorList>
    </citation>
    <scope>NUCLEOTIDE SEQUENCE</scope>
    <source>
        <strain evidence="1">K2</strain>
    </source>
</reference>
<evidence type="ECO:0000313" key="2">
    <source>
        <dbReference type="Proteomes" id="UP001249851"/>
    </source>
</evidence>
<dbReference type="AlphaFoldDB" id="A0AAD9QIB3"/>
<gene>
    <name evidence="1" type="ORF">P5673_015406</name>
</gene>
<organism evidence="1 2">
    <name type="scientific">Acropora cervicornis</name>
    <name type="common">Staghorn coral</name>
    <dbReference type="NCBI Taxonomy" id="6130"/>
    <lineage>
        <taxon>Eukaryota</taxon>
        <taxon>Metazoa</taxon>
        <taxon>Cnidaria</taxon>
        <taxon>Anthozoa</taxon>
        <taxon>Hexacorallia</taxon>
        <taxon>Scleractinia</taxon>
        <taxon>Astrocoeniina</taxon>
        <taxon>Acroporidae</taxon>
        <taxon>Acropora</taxon>
    </lineage>
</organism>
<name>A0AAD9QIB3_ACRCE</name>
<proteinExistence type="predicted"/>
<comment type="caution">
    <text evidence="1">The sequence shown here is derived from an EMBL/GenBank/DDBJ whole genome shotgun (WGS) entry which is preliminary data.</text>
</comment>
<keyword evidence="2" id="KW-1185">Reference proteome</keyword>
<sequence>MTLCLFQTALLYHYSKEVSSNSLSFTTESSPTCRESYTKQVDFYSLANQVLNAKTKKAILWMNLPLETYQLAAAHLRDDAITYDVIMQRTNSSESVGHYVATLKHLAMECKFEEAM</sequence>
<protein>
    <submittedName>
        <fullName evidence="1">Uncharacterized protein</fullName>
    </submittedName>
</protein>
<dbReference type="Proteomes" id="UP001249851">
    <property type="component" value="Unassembled WGS sequence"/>
</dbReference>
<reference evidence="1" key="2">
    <citation type="journal article" date="2023" name="Science">
        <title>Genomic signatures of disease resistance in endangered staghorn corals.</title>
        <authorList>
            <person name="Vollmer S.V."/>
            <person name="Selwyn J.D."/>
            <person name="Despard B.A."/>
            <person name="Roesel C.L."/>
        </authorList>
    </citation>
    <scope>NUCLEOTIDE SEQUENCE</scope>
    <source>
        <strain evidence="1">K2</strain>
    </source>
</reference>
<dbReference type="EMBL" id="JARQWQ010000032">
    <property type="protein sequence ID" value="KAK2561441.1"/>
    <property type="molecule type" value="Genomic_DNA"/>
</dbReference>